<feature type="region of interest" description="Disordered" evidence="1">
    <location>
        <begin position="233"/>
        <end position="262"/>
    </location>
</feature>
<keyword evidence="3" id="KW-1185">Reference proteome</keyword>
<evidence type="ECO:0000313" key="3">
    <source>
        <dbReference type="Proteomes" id="UP000604046"/>
    </source>
</evidence>
<proteinExistence type="predicted"/>
<dbReference type="AlphaFoldDB" id="A0A812U060"/>
<reference evidence="2" key="1">
    <citation type="submission" date="2021-02" db="EMBL/GenBank/DDBJ databases">
        <authorList>
            <person name="Dougan E. K."/>
            <person name="Rhodes N."/>
            <person name="Thang M."/>
            <person name="Chan C."/>
        </authorList>
    </citation>
    <scope>NUCLEOTIDE SEQUENCE</scope>
</reference>
<dbReference type="EMBL" id="CAJNDS010002660">
    <property type="protein sequence ID" value="CAE7558711.1"/>
    <property type="molecule type" value="Genomic_DNA"/>
</dbReference>
<protein>
    <submittedName>
        <fullName evidence="2">Uncharacterized protein</fullName>
    </submittedName>
</protein>
<dbReference type="Proteomes" id="UP000604046">
    <property type="component" value="Unassembled WGS sequence"/>
</dbReference>
<evidence type="ECO:0000313" key="2">
    <source>
        <dbReference type="EMBL" id="CAE7558711.1"/>
    </source>
</evidence>
<sequence>MDATAGRLLQHQLLSEEHDKVPNDVVVADSPTATASLEGVQQQLTSLDSLLRSVYERQDQWSVAISAHIARLERQVGKLHRQGVKGAKTRCKVRRKRFSTSSAKNQKVLELLPPMPCIEQDDPAQRPAGSCAYFRMDAEDAECDEEPLEDVTPATSDVLVAVSLCGRGPRADEGVTRAQGTSEAAEDTVVLRALPHDPQPQGMSETCDADRLLEERAWRWLESETLRRQLQMPTFRSQDSAGRDSDPGIDASSEGSGTMPACASMSVEVPDLSDRLWLVLTLPSLLQHLALDDIIGWRQICRQTRSPRVLIRHLAEMGRLDRSLSICEFSRDASHARQAPDEEFARSRLKLFRRLLTSIASARSTSKGLFAERQKWVSLLVRVLEGQNPHREALIHDLEILWRADDDPRRSYAEAEQQLRAFSQHLSRGAWHTFWAEV</sequence>
<accession>A0A812U060</accession>
<organism evidence="2 3">
    <name type="scientific">Symbiodinium natans</name>
    <dbReference type="NCBI Taxonomy" id="878477"/>
    <lineage>
        <taxon>Eukaryota</taxon>
        <taxon>Sar</taxon>
        <taxon>Alveolata</taxon>
        <taxon>Dinophyceae</taxon>
        <taxon>Suessiales</taxon>
        <taxon>Symbiodiniaceae</taxon>
        <taxon>Symbiodinium</taxon>
    </lineage>
</organism>
<evidence type="ECO:0000256" key="1">
    <source>
        <dbReference type="SAM" id="MobiDB-lite"/>
    </source>
</evidence>
<name>A0A812U060_9DINO</name>
<comment type="caution">
    <text evidence="2">The sequence shown here is derived from an EMBL/GenBank/DDBJ whole genome shotgun (WGS) entry which is preliminary data.</text>
</comment>
<gene>
    <name evidence="2" type="ORF">SNAT2548_LOCUS31457</name>
</gene>